<organism evidence="2 3">
    <name type="scientific">Arthrobotrys musiformis</name>
    <dbReference type="NCBI Taxonomy" id="47236"/>
    <lineage>
        <taxon>Eukaryota</taxon>
        <taxon>Fungi</taxon>
        <taxon>Dikarya</taxon>
        <taxon>Ascomycota</taxon>
        <taxon>Pezizomycotina</taxon>
        <taxon>Orbiliomycetes</taxon>
        <taxon>Orbiliales</taxon>
        <taxon>Orbiliaceae</taxon>
        <taxon>Arthrobotrys</taxon>
    </lineage>
</organism>
<sequence>MLLSAPMATNAHRLKPAGSTSASAPSKAALAALRPSTATGAPPSSSSFNPRRAAHSPTPSNGSNITTSPSTTSLQSLGQQQQPIPAPSAYTLSGLKSRLSTRQKSKGKRSFTSSHVHPRPDTSLSPPPKAPSVNLMPTANGKPAQPILKTQKSVDSAMLFTASGNTNGPIKAFSPALTNGTSTPVPTATAPSAAAHPPSMYDTVHEIAEKRINTLDYLRRAHEGRVFWYNTVQFTREDLPRRVQPDQRKLSKRAATFFVLGQSIPSVLDLATSNPVEYLKALNSLLTEFDTYQATHDGTSSSSAAKGMGRVKLWSTRNSAQKVRRSSSAAQGGIDGLYHFTAMDALEKTRTGGFTHHNPLPFPSGGHSSSNSDDPNGDDFSYLVHSSLPFEPDYYETFATLCDVLIDAYSRVLTLINSPTACSVGVGDSFIKADAKIRKTVLSTVVREFEDASRTSIKTEIVSLAKNVLGSLV</sequence>
<accession>A0AAV9WM64</accession>
<dbReference type="EMBL" id="JAVHJL010000002">
    <property type="protein sequence ID" value="KAK6510067.1"/>
    <property type="molecule type" value="Genomic_DNA"/>
</dbReference>
<feature type="compositionally biased region" description="Basic residues" evidence="1">
    <location>
        <begin position="99"/>
        <end position="109"/>
    </location>
</feature>
<reference evidence="2 3" key="1">
    <citation type="submission" date="2023-08" db="EMBL/GenBank/DDBJ databases">
        <authorList>
            <person name="Palmer J.M."/>
        </authorList>
    </citation>
    <scope>NUCLEOTIDE SEQUENCE [LARGE SCALE GENOMIC DNA]</scope>
    <source>
        <strain evidence="2 3">TWF481</strain>
    </source>
</reference>
<feature type="compositionally biased region" description="Low complexity" evidence="1">
    <location>
        <begin position="363"/>
        <end position="375"/>
    </location>
</feature>
<feature type="region of interest" description="Disordered" evidence="1">
    <location>
        <begin position="1"/>
        <end position="144"/>
    </location>
</feature>
<name>A0AAV9WM64_9PEZI</name>
<dbReference type="AlphaFoldDB" id="A0AAV9WM64"/>
<keyword evidence="3" id="KW-1185">Reference proteome</keyword>
<protein>
    <submittedName>
        <fullName evidence="2">Uncharacterized protein</fullName>
    </submittedName>
</protein>
<feature type="compositionally biased region" description="Low complexity" evidence="1">
    <location>
        <begin position="66"/>
        <end position="83"/>
    </location>
</feature>
<comment type="caution">
    <text evidence="2">The sequence shown here is derived from an EMBL/GenBank/DDBJ whole genome shotgun (WGS) entry which is preliminary data.</text>
</comment>
<evidence type="ECO:0000256" key="1">
    <source>
        <dbReference type="SAM" id="MobiDB-lite"/>
    </source>
</evidence>
<feature type="compositionally biased region" description="Low complexity" evidence="1">
    <location>
        <begin position="16"/>
        <end position="47"/>
    </location>
</feature>
<evidence type="ECO:0000313" key="3">
    <source>
        <dbReference type="Proteomes" id="UP001370758"/>
    </source>
</evidence>
<dbReference type="Proteomes" id="UP001370758">
    <property type="component" value="Unassembled WGS sequence"/>
</dbReference>
<gene>
    <name evidence="2" type="ORF">TWF481_004780</name>
</gene>
<feature type="region of interest" description="Disordered" evidence="1">
    <location>
        <begin position="354"/>
        <end position="375"/>
    </location>
</feature>
<proteinExistence type="predicted"/>
<dbReference type="PANTHER" id="PTHR37332:SF1">
    <property type="entry name" value="ELMO DOMAIN-CONTAINING PROTEIN"/>
    <property type="match status" value="1"/>
</dbReference>
<evidence type="ECO:0000313" key="2">
    <source>
        <dbReference type="EMBL" id="KAK6510067.1"/>
    </source>
</evidence>
<dbReference type="PANTHER" id="PTHR37332">
    <property type="entry name" value="EXPRESSED PROTEIN"/>
    <property type="match status" value="1"/>
</dbReference>